<dbReference type="SUPFAM" id="SSF54695">
    <property type="entry name" value="POZ domain"/>
    <property type="match status" value="1"/>
</dbReference>
<dbReference type="CDD" id="cd18186">
    <property type="entry name" value="BTB_POZ_ZBTB_KLHL-like"/>
    <property type="match status" value="1"/>
</dbReference>
<dbReference type="PROSITE" id="PS50012">
    <property type="entry name" value="RCC1_3"/>
    <property type="match status" value="1"/>
</dbReference>
<feature type="region of interest" description="Disordered" evidence="3">
    <location>
        <begin position="1343"/>
        <end position="1370"/>
    </location>
</feature>
<dbReference type="Pfam" id="PF00415">
    <property type="entry name" value="RCC1"/>
    <property type="match status" value="1"/>
</dbReference>
<feature type="compositionally biased region" description="Polar residues" evidence="3">
    <location>
        <begin position="1445"/>
        <end position="1468"/>
    </location>
</feature>
<evidence type="ECO:0000256" key="2">
    <source>
        <dbReference type="PROSITE-ProRule" id="PRU00235"/>
    </source>
</evidence>
<evidence type="ECO:0000313" key="6">
    <source>
        <dbReference type="Proteomes" id="UP001590951"/>
    </source>
</evidence>
<dbReference type="SMART" id="SM00225">
    <property type="entry name" value="BTB"/>
    <property type="match status" value="2"/>
</dbReference>
<feature type="region of interest" description="Disordered" evidence="3">
    <location>
        <begin position="1213"/>
        <end position="1297"/>
    </location>
</feature>
<dbReference type="InterPro" id="IPR011333">
    <property type="entry name" value="SKP1/BTB/POZ_sf"/>
</dbReference>
<dbReference type="Gene3D" id="3.30.710.10">
    <property type="entry name" value="Potassium Channel Kv1.1, Chain A"/>
    <property type="match status" value="2"/>
</dbReference>
<evidence type="ECO:0000259" key="4">
    <source>
        <dbReference type="PROSITE" id="PS50097"/>
    </source>
</evidence>
<feature type="region of interest" description="Disordered" evidence="3">
    <location>
        <begin position="1406"/>
        <end position="1481"/>
    </location>
</feature>
<dbReference type="EMBL" id="JBHFEH010000082">
    <property type="protein sequence ID" value="KAL2048700.1"/>
    <property type="molecule type" value="Genomic_DNA"/>
</dbReference>
<feature type="repeat" description="RCC1" evidence="2">
    <location>
        <begin position="401"/>
        <end position="461"/>
    </location>
</feature>
<evidence type="ECO:0000256" key="1">
    <source>
        <dbReference type="ARBA" id="ARBA00022737"/>
    </source>
</evidence>
<dbReference type="Gene3D" id="1.25.40.20">
    <property type="entry name" value="Ankyrin repeat-containing domain"/>
    <property type="match status" value="1"/>
</dbReference>
<feature type="region of interest" description="Disordered" evidence="3">
    <location>
        <begin position="52"/>
        <end position="80"/>
    </location>
</feature>
<accession>A0ABR4ATB3</accession>
<dbReference type="InterPro" id="IPR051625">
    <property type="entry name" value="Signaling_Regulatory_Domain"/>
</dbReference>
<dbReference type="InterPro" id="IPR000408">
    <property type="entry name" value="Reg_chr_condens"/>
</dbReference>
<dbReference type="Pfam" id="PF12796">
    <property type="entry name" value="Ank_2"/>
    <property type="match status" value="1"/>
</dbReference>
<feature type="compositionally biased region" description="Low complexity" evidence="3">
    <location>
        <begin position="1357"/>
        <end position="1367"/>
    </location>
</feature>
<feature type="compositionally biased region" description="Polar residues" evidence="3">
    <location>
        <begin position="1261"/>
        <end position="1281"/>
    </location>
</feature>
<dbReference type="SUPFAM" id="SSF48403">
    <property type="entry name" value="Ankyrin repeat"/>
    <property type="match status" value="1"/>
</dbReference>
<dbReference type="PANTHER" id="PTHR22872:SF2">
    <property type="entry name" value="INHIBITOR OF BRUTON TYROSINE KINASE"/>
    <property type="match status" value="1"/>
</dbReference>
<dbReference type="PROSITE" id="PS50097">
    <property type="entry name" value="BTB"/>
    <property type="match status" value="1"/>
</dbReference>
<feature type="compositionally biased region" description="Low complexity" evidence="3">
    <location>
        <begin position="1234"/>
        <end position="1247"/>
    </location>
</feature>
<keyword evidence="6" id="KW-1185">Reference proteome</keyword>
<dbReference type="SMART" id="SM00248">
    <property type="entry name" value="ANK"/>
    <property type="match status" value="2"/>
</dbReference>
<feature type="compositionally biased region" description="Low complexity" evidence="3">
    <location>
        <begin position="1285"/>
        <end position="1295"/>
    </location>
</feature>
<dbReference type="Pfam" id="PF00651">
    <property type="entry name" value="BTB"/>
    <property type="match status" value="1"/>
</dbReference>
<evidence type="ECO:0000256" key="3">
    <source>
        <dbReference type="SAM" id="MobiDB-lite"/>
    </source>
</evidence>
<name>A0ABR4ATB3_9LECA</name>
<comment type="caution">
    <text evidence="5">The sequence shown here is derived from an EMBL/GenBank/DDBJ whole genome shotgun (WGS) entry which is preliminary data.</text>
</comment>
<dbReference type="Proteomes" id="UP001590951">
    <property type="component" value="Unassembled WGS sequence"/>
</dbReference>
<dbReference type="SUPFAM" id="SSF50985">
    <property type="entry name" value="RCC1/BLIP-II"/>
    <property type="match status" value="1"/>
</dbReference>
<proteinExistence type="predicted"/>
<feature type="compositionally biased region" description="Polar residues" evidence="3">
    <location>
        <begin position="1408"/>
        <end position="1432"/>
    </location>
</feature>
<dbReference type="Gene3D" id="2.130.10.30">
    <property type="entry name" value="Regulator of chromosome condensation 1/beta-lactamase-inhibitor protein II"/>
    <property type="match status" value="1"/>
</dbReference>
<dbReference type="InterPro" id="IPR000210">
    <property type="entry name" value="BTB/POZ_dom"/>
</dbReference>
<reference evidence="5 6" key="1">
    <citation type="submission" date="2024-09" db="EMBL/GenBank/DDBJ databases">
        <title>Rethinking Asexuality: The Enigmatic Case of Functional Sexual Genes in Lepraria (Stereocaulaceae).</title>
        <authorList>
            <person name="Doellman M."/>
            <person name="Sun Y."/>
            <person name="Barcenas-Pena A."/>
            <person name="Lumbsch H.T."/>
            <person name="Grewe F."/>
        </authorList>
    </citation>
    <scope>NUCLEOTIDE SEQUENCE [LARGE SCALE GENOMIC DNA]</scope>
    <source>
        <strain evidence="5 6">Grewe 0041</strain>
    </source>
</reference>
<dbReference type="InterPro" id="IPR002110">
    <property type="entry name" value="Ankyrin_rpt"/>
</dbReference>
<feature type="compositionally biased region" description="Low complexity" evidence="3">
    <location>
        <begin position="64"/>
        <end position="77"/>
    </location>
</feature>
<organism evidence="5 6">
    <name type="scientific">Lepraria finkii</name>
    <dbReference type="NCBI Taxonomy" id="1340010"/>
    <lineage>
        <taxon>Eukaryota</taxon>
        <taxon>Fungi</taxon>
        <taxon>Dikarya</taxon>
        <taxon>Ascomycota</taxon>
        <taxon>Pezizomycotina</taxon>
        <taxon>Lecanoromycetes</taxon>
        <taxon>OSLEUM clade</taxon>
        <taxon>Lecanoromycetidae</taxon>
        <taxon>Lecanorales</taxon>
        <taxon>Lecanorineae</taxon>
        <taxon>Stereocaulaceae</taxon>
        <taxon>Lepraria</taxon>
    </lineage>
</organism>
<keyword evidence="1" id="KW-0677">Repeat</keyword>
<feature type="region of interest" description="Disordered" evidence="3">
    <location>
        <begin position="1177"/>
        <end position="1199"/>
    </location>
</feature>
<gene>
    <name evidence="5" type="ORF">ABVK25_011017</name>
</gene>
<dbReference type="InterPro" id="IPR009091">
    <property type="entry name" value="RCC1/BLIP-II"/>
</dbReference>
<evidence type="ECO:0000313" key="5">
    <source>
        <dbReference type="EMBL" id="KAL2048700.1"/>
    </source>
</evidence>
<dbReference type="InterPro" id="IPR036770">
    <property type="entry name" value="Ankyrin_rpt-contain_sf"/>
</dbReference>
<sequence length="1635" mass="179533">MSTLLWKYYFENDVDSFRQVLARATYHSSAQSTRGAGSGKAIVGSPGATLATSPTLTSKGGKGSSWSATRASSSNTTPKSLGNVSLSRADINWRDSHGVTLLHHIASSTSENASEFAIALLQLPLLDLYIQDEESGWTALHRALYFGNITIARALMNRDIQDSIEHSTVATTHDAGGLIKIKDREGNSPFDVYGASIASRIIRHGFDVLLLDGNLDEEQNDMAQGVTGDANDHEGSTRVVTPRTQIDGDEMFAFGSNKNITLGFGDEDDRQFPERVYLKRPDHLLRRFYNEYEAQNPQAKESQSLDGRGSPVSINRLPAAVHYRPLIIQDVQLSKLHSAVLTTDPEANLYMCGFGSGGRLGTGDETTRFGFVNVHGGGLSGKKAIYVGLGQNHTIAISSEGETFTWGSNAYGQLGYAPNTSGAKDDEPIQLLPRQVFGPLKRELVVGAAASRIHSVVHTASSLYTFGKNEGQLGLVDSDARSLAVQNSPRKVAASLFSSSISAVSAIDKATMCLLENHDVWVFSNYGYTKMSFPLEGFSNYFLRSIWGPSNQSTENRICKITSGGDTICAMSSMGDVFTVHVSQKVEPSTATASTTNPSKIRGALSAPQRVWSLKKGHMAVRDVDVGQDGSIIICTESGSVWRRVKSPKIKDASTAGLTEYKVKDYKFSRVPGLTRITAVRSNAFGAYAAVRRDCDVLKTQIDVENNTLWKDLYPLLPFHDFGDEDSDTENPAPRFWTSGQRDDIATMCRAVLRSTELEDDVADFLVDQEISRLSSYNVRIGTTLSDVRIPVHDFMLGARSEVLRQALMTFRQAYFFTIPEVVTIEYDSEGKTLVLFQGVDFITIFNLVLYIYTDSVVDVWHHTRHAPALAYRYRQIRTELMKIASHLELQKLEQAVKVMTAPPKTLDKDFERVIRQPDYFENGDVEVDLDGENMKVHSSLMVQRCPFFEGLFQGRAAGLWLSSRREQLQDQHDAVNVDLKHVDPRVFEFVLRYLYADTDEDMFDEVVSADLDAFLDLVMEVMSVANELMLDRLAQCCQKMLGRFVNTRNVCQLLNAAAPCSVTQFKDAALEYICLNLEGMLENHLLNELDDDLMLELDDIVRQNQLACLPIAKSGRAEADLVERYPGLLDLMERSKSIKVDSVTLQTRLYEREAKSVGGSKAKAAFLEDFDQSPLVAKSRPRASRDQDSQLKSPSLKAKSSMADLMFEMDDESGGDVADLSKTTPTRQRRHGTMPTSTPLTPSTPMDDVTRSQHELGSSLREQNSMAASTSPSSYTSQIAGATPSSPGPGSSNSKRIWAASSMSTSKIDMRNVMAQASLNRVSNISTGLSLWAKNNQASTAGIPQKVSQRGRKKQQQQLQFQPPQSIAAPSPVLVENHARGKKAASPWQVASTGPKVSLKDVLGAESSRSISQQGNVARTPSPLSLRQTVSGKAPGNRRAVSGPAQSNSPTQQRSVYTPNTSKVTGQSPPPPSCSSSNQRPIQSIRHIAPSIEPSLQLSMADILSQQQTEKDIIKEAAAKRSLQEIQEEQAFQEWWDEESRKVKAEAEGGCRNLPPEAEKGSGVKAGVGRGVRVMGGVMVEKVLVVLGVGEGGVARSLYIRDNGWEGVMRDEGHVYMIDDGVTGRYFSILYKTQ</sequence>
<protein>
    <recommendedName>
        <fullName evidence="4">BTB domain-containing protein</fullName>
    </recommendedName>
</protein>
<dbReference type="PANTHER" id="PTHR22872">
    <property type="entry name" value="BTK-BINDING PROTEIN-RELATED"/>
    <property type="match status" value="1"/>
</dbReference>
<feature type="domain" description="BTB" evidence="4">
    <location>
        <begin position="924"/>
        <end position="998"/>
    </location>
</feature>